<dbReference type="GO" id="GO:0003700">
    <property type="term" value="F:DNA-binding transcription factor activity"/>
    <property type="evidence" value="ECO:0007669"/>
    <property type="project" value="InterPro"/>
</dbReference>
<gene>
    <name evidence="4" type="ORF">KIC69_05050</name>
</gene>
<accession>A0A9E1B5X7</accession>
<dbReference type="PROSITE" id="PS01124">
    <property type="entry name" value="HTH_ARAC_FAMILY_2"/>
    <property type="match status" value="1"/>
</dbReference>
<reference evidence="4" key="1">
    <citation type="submission" date="2021-02" db="EMBL/GenBank/DDBJ databases">
        <title>Infant gut strain persistence is associated with maternal origin, phylogeny, and functional potential including surface adhesion and iron acquisition.</title>
        <authorList>
            <person name="Lou Y.C."/>
        </authorList>
    </citation>
    <scope>NUCLEOTIDE SEQUENCE</scope>
    <source>
        <strain evidence="4">L3_101_000G1_dasL3_101_000G1_concoct_7_sub</strain>
    </source>
</reference>
<dbReference type="GO" id="GO:0043565">
    <property type="term" value="F:sequence-specific DNA binding"/>
    <property type="evidence" value="ECO:0007669"/>
    <property type="project" value="InterPro"/>
</dbReference>
<proteinExistence type="predicted"/>
<feature type="non-terminal residue" evidence="4">
    <location>
        <position position="1"/>
    </location>
</feature>
<dbReference type="Gene3D" id="1.10.10.60">
    <property type="entry name" value="Homeodomain-like"/>
    <property type="match status" value="1"/>
</dbReference>
<evidence type="ECO:0000259" key="3">
    <source>
        <dbReference type="PROSITE" id="PS01124"/>
    </source>
</evidence>
<feature type="domain" description="HTH araC/xylS-type" evidence="3">
    <location>
        <begin position="2"/>
        <end position="86"/>
    </location>
</feature>
<keyword evidence="2" id="KW-1133">Transmembrane helix</keyword>
<dbReference type="PANTHER" id="PTHR43280:SF2">
    <property type="entry name" value="HTH-TYPE TRANSCRIPTIONAL REGULATOR EXSA"/>
    <property type="match status" value="1"/>
</dbReference>
<dbReference type="Proteomes" id="UP000824019">
    <property type="component" value="Unassembled WGS sequence"/>
</dbReference>
<keyword evidence="2" id="KW-0812">Transmembrane</keyword>
<dbReference type="AlphaFoldDB" id="A0A9E1B5X7"/>
<protein>
    <submittedName>
        <fullName evidence="4">AraC family transcriptional regulator</fullName>
    </submittedName>
</protein>
<keyword evidence="2" id="KW-0472">Membrane</keyword>
<evidence type="ECO:0000256" key="2">
    <source>
        <dbReference type="SAM" id="Phobius"/>
    </source>
</evidence>
<dbReference type="InterPro" id="IPR018060">
    <property type="entry name" value="HTH_AraC"/>
</dbReference>
<feature type="transmembrane region" description="Helical" evidence="2">
    <location>
        <begin position="204"/>
        <end position="234"/>
    </location>
</feature>
<dbReference type="PANTHER" id="PTHR43280">
    <property type="entry name" value="ARAC-FAMILY TRANSCRIPTIONAL REGULATOR"/>
    <property type="match status" value="1"/>
</dbReference>
<name>A0A9E1B5X7_9BACT</name>
<sequence>NDKIKEIVEKNIENPDFNIEQLASEVCMGRSAFFEKIKDITGTTPANFILECRLNKATALLIKNPTLRMDDIAAYLGFSSGRYFCKCLYQFLPQIYYFERFCSLFSMFARVNSKNLVVSSSLWLRSCSLVCLSPSKSTSMRSARFAKKISSSLISLLFGKICTIFGSSSLCALISSSGSSAASCPLASIAKSSFFKFSLSSSSCFLLCSASIFSSSALTSLMAILAISSSFIILSTTF</sequence>
<keyword evidence="1" id="KW-0238">DNA-binding</keyword>
<evidence type="ECO:0000313" key="4">
    <source>
        <dbReference type="EMBL" id="MBS5830183.1"/>
    </source>
</evidence>
<comment type="caution">
    <text evidence="4">The sequence shown here is derived from an EMBL/GenBank/DDBJ whole genome shotgun (WGS) entry which is preliminary data.</text>
</comment>
<dbReference type="SMART" id="SM00342">
    <property type="entry name" value="HTH_ARAC"/>
    <property type="match status" value="1"/>
</dbReference>
<evidence type="ECO:0000256" key="1">
    <source>
        <dbReference type="ARBA" id="ARBA00023125"/>
    </source>
</evidence>
<evidence type="ECO:0000313" key="5">
    <source>
        <dbReference type="Proteomes" id="UP000824019"/>
    </source>
</evidence>
<organism evidence="4 5">
    <name type="scientific">Campylobacter concisus</name>
    <dbReference type="NCBI Taxonomy" id="199"/>
    <lineage>
        <taxon>Bacteria</taxon>
        <taxon>Pseudomonadati</taxon>
        <taxon>Campylobacterota</taxon>
        <taxon>Epsilonproteobacteria</taxon>
        <taxon>Campylobacterales</taxon>
        <taxon>Campylobacteraceae</taxon>
        <taxon>Campylobacter</taxon>
    </lineage>
</organism>
<dbReference type="EMBL" id="JAHAKR010000201">
    <property type="protein sequence ID" value="MBS5830183.1"/>
    <property type="molecule type" value="Genomic_DNA"/>
</dbReference>
<dbReference type="Pfam" id="PF12833">
    <property type="entry name" value="HTH_18"/>
    <property type="match status" value="1"/>
</dbReference>